<protein>
    <submittedName>
        <fullName evidence="2">Protoglobin-domain-containing protein</fullName>
    </submittedName>
</protein>
<keyword evidence="3" id="KW-1185">Reference proteome</keyword>
<dbReference type="Proteomes" id="UP000326799">
    <property type="component" value="Unassembled WGS sequence"/>
</dbReference>
<dbReference type="PANTHER" id="PTHR42071">
    <property type="entry name" value="PROTOGLOBIN DOMAIN-CONTAINING PROTEIN"/>
    <property type="match status" value="1"/>
</dbReference>
<evidence type="ECO:0000259" key="1">
    <source>
        <dbReference type="Pfam" id="PF11563"/>
    </source>
</evidence>
<evidence type="ECO:0000313" key="3">
    <source>
        <dbReference type="Proteomes" id="UP000326799"/>
    </source>
</evidence>
<dbReference type="AlphaFoldDB" id="A0A5N6E625"/>
<dbReference type="GO" id="GO:0020037">
    <property type="term" value="F:heme binding"/>
    <property type="evidence" value="ECO:0007669"/>
    <property type="project" value="InterPro"/>
</dbReference>
<sequence length="131" mass="15855">MEPGKDVNDGVQYIRRRELYTDLQKRIEYLHAFLNISGPSIPTLSHRLYEKLLQFDITARALRTRTTATDMHVEDFFTIDSPHVERRKIFWKWYLYKLCSDPSRIEYWDYLDKVGIHSYECLSWLYTRSVL</sequence>
<feature type="domain" description="Globin-sensor" evidence="1">
    <location>
        <begin position="26"/>
        <end position="115"/>
    </location>
</feature>
<dbReference type="Pfam" id="PF11563">
    <property type="entry name" value="Protoglobin"/>
    <property type="match status" value="1"/>
</dbReference>
<dbReference type="EMBL" id="ML733739">
    <property type="protein sequence ID" value="KAB8213022.1"/>
    <property type="molecule type" value="Genomic_DNA"/>
</dbReference>
<dbReference type="PANTHER" id="PTHR42071:SF1">
    <property type="entry name" value="GLOBIN-SENSOR DOMAIN-CONTAINING PROTEIN"/>
    <property type="match status" value="1"/>
</dbReference>
<dbReference type="InterPro" id="IPR044398">
    <property type="entry name" value="Globin-sensor_dom"/>
</dbReference>
<dbReference type="Gene3D" id="1.10.490.10">
    <property type="entry name" value="Globins"/>
    <property type="match status" value="1"/>
</dbReference>
<gene>
    <name evidence="2" type="ORF">BDV33DRAFT_197137</name>
</gene>
<reference evidence="2 3" key="1">
    <citation type="submission" date="2019-04" db="EMBL/GenBank/DDBJ databases">
        <title>Fungal friends and foes A comparative genomics study of 23 Aspergillus species from section Flavi.</title>
        <authorList>
            <consortium name="DOE Joint Genome Institute"/>
            <person name="Kjaerbolling I."/>
            <person name="Vesth T.C."/>
            <person name="Frisvad J.C."/>
            <person name="Nybo J.L."/>
            <person name="Theobald S."/>
            <person name="Kildgaard S."/>
            <person name="Petersen T.I."/>
            <person name="Kuo A."/>
            <person name="Sato A."/>
            <person name="Lyhne E.K."/>
            <person name="Kogle M.E."/>
            <person name="Wiebenga A."/>
            <person name="Kun R.S."/>
            <person name="Lubbers R.J."/>
            <person name="Makela M.R."/>
            <person name="Barry K."/>
            <person name="Chovatia M."/>
            <person name="Clum A."/>
            <person name="Daum C."/>
            <person name="Haridas S."/>
            <person name="He G."/>
            <person name="LaButti K."/>
            <person name="Lipzen A."/>
            <person name="Mondo S."/>
            <person name="Pangilinan J."/>
            <person name="Riley R."/>
            <person name="Salamov A."/>
            <person name="Simmons B.A."/>
            <person name="Magnuson J.K."/>
            <person name="Henrissat B."/>
            <person name="Mortensen U.H."/>
            <person name="Larsen T.O."/>
            <person name="De vries R.P."/>
            <person name="Grigoriev I.V."/>
            <person name="Machida M."/>
            <person name="Baker S.E."/>
            <person name="Andersen M.R."/>
        </authorList>
    </citation>
    <scope>NUCLEOTIDE SEQUENCE [LARGE SCALE GENOMIC DNA]</scope>
    <source>
        <strain evidence="2 3">CBS 126849</strain>
    </source>
</reference>
<accession>A0A5N6E625</accession>
<dbReference type="GO" id="GO:0019825">
    <property type="term" value="F:oxygen binding"/>
    <property type="evidence" value="ECO:0007669"/>
    <property type="project" value="InterPro"/>
</dbReference>
<organism evidence="2 3">
    <name type="scientific">Aspergillus novoparasiticus</name>
    <dbReference type="NCBI Taxonomy" id="986946"/>
    <lineage>
        <taxon>Eukaryota</taxon>
        <taxon>Fungi</taxon>
        <taxon>Dikarya</taxon>
        <taxon>Ascomycota</taxon>
        <taxon>Pezizomycotina</taxon>
        <taxon>Eurotiomycetes</taxon>
        <taxon>Eurotiomycetidae</taxon>
        <taxon>Eurotiales</taxon>
        <taxon>Aspergillaceae</taxon>
        <taxon>Aspergillus</taxon>
        <taxon>Aspergillus subgen. Circumdati</taxon>
    </lineage>
</organism>
<proteinExistence type="predicted"/>
<evidence type="ECO:0000313" key="2">
    <source>
        <dbReference type="EMBL" id="KAB8213022.1"/>
    </source>
</evidence>
<name>A0A5N6E625_9EURO</name>
<dbReference type="InterPro" id="IPR012292">
    <property type="entry name" value="Globin/Proto"/>
</dbReference>